<dbReference type="GO" id="GO:0034587">
    <property type="term" value="P:piRNA processing"/>
    <property type="evidence" value="ECO:0007669"/>
    <property type="project" value="TreeGrafter"/>
</dbReference>
<dbReference type="GO" id="GO:0003723">
    <property type="term" value="F:RNA binding"/>
    <property type="evidence" value="ECO:0007669"/>
    <property type="project" value="UniProtKB-UniRule"/>
</dbReference>
<keyword evidence="7" id="KW-1185">Reference proteome</keyword>
<dbReference type="InterPro" id="IPR036612">
    <property type="entry name" value="KH_dom_type_1_sf"/>
</dbReference>
<dbReference type="Pfam" id="PF00567">
    <property type="entry name" value="TUDOR"/>
    <property type="match status" value="1"/>
</dbReference>
<dbReference type="Proteomes" id="UP001233172">
    <property type="component" value="Unassembled WGS sequence"/>
</dbReference>
<dbReference type="GO" id="GO:0043186">
    <property type="term" value="C:P granule"/>
    <property type="evidence" value="ECO:0007669"/>
    <property type="project" value="TreeGrafter"/>
</dbReference>
<feature type="compositionally biased region" description="Polar residues" evidence="3">
    <location>
        <begin position="89"/>
        <end position="104"/>
    </location>
</feature>
<name>A0AAD8C858_BIOPF</name>
<feature type="coiled-coil region" evidence="2">
    <location>
        <begin position="185"/>
        <end position="212"/>
    </location>
</feature>
<dbReference type="Gene3D" id="2.40.50.90">
    <property type="match status" value="1"/>
</dbReference>
<evidence type="ECO:0000256" key="2">
    <source>
        <dbReference type="SAM" id="Coils"/>
    </source>
</evidence>
<feature type="domain" description="K Homology" evidence="4">
    <location>
        <begin position="46"/>
        <end position="123"/>
    </location>
</feature>
<keyword evidence="1" id="KW-0694">RNA-binding</keyword>
<dbReference type="Gene3D" id="2.30.30.140">
    <property type="match status" value="1"/>
</dbReference>
<dbReference type="InterPro" id="IPR035437">
    <property type="entry name" value="SNase_OB-fold_sf"/>
</dbReference>
<dbReference type="SUPFAM" id="SSF54791">
    <property type="entry name" value="Eukaryotic type KH-domain (KH-domain type I)"/>
    <property type="match status" value="2"/>
</dbReference>
<dbReference type="SMART" id="SM00333">
    <property type="entry name" value="TUDOR"/>
    <property type="match status" value="1"/>
</dbReference>
<dbReference type="InterPro" id="IPR004087">
    <property type="entry name" value="KH_dom"/>
</dbReference>
<dbReference type="CDD" id="cd22428">
    <property type="entry name" value="KH-I_TDRKH_rpt1"/>
    <property type="match status" value="1"/>
</dbReference>
<dbReference type="SMART" id="SM00322">
    <property type="entry name" value="KH"/>
    <property type="match status" value="2"/>
</dbReference>
<protein>
    <submittedName>
        <fullName evidence="6">Tudor and KH domain-containing protein</fullName>
    </submittedName>
</protein>
<gene>
    <name evidence="6" type="ORF">Bpfe_002684</name>
</gene>
<dbReference type="GO" id="GO:0030719">
    <property type="term" value="P:P granule organization"/>
    <property type="evidence" value="ECO:0007669"/>
    <property type="project" value="TreeGrafter"/>
</dbReference>
<dbReference type="EMBL" id="JASAOG010000006">
    <property type="protein sequence ID" value="KAK0067843.1"/>
    <property type="molecule type" value="Genomic_DNA"/>
</dbReference>
<evidence type="ECO:0000259" key="4">
    <source>
        <dbReference type="SMART" id="SM00322"/>
    </source>
</evidence>
<evidence type="ECO:0000256" key="3">
    <source>
        <dbReference type="SAM" id="MobiDB-lite"/>
    </source>
</evidence>
<organism evidence="6 7">
    <name type="scientific">Biomphalaria pfeifferi</name>
    <name type="common">Bloodfluke planorb</name>
    <name type="synonym">Freshwater snail</name>
    <dbReference type="NCBI Taxonomy" id="112525"/>
    <lineage>
        <taxon>Eukaryota</taxon>
        <taxon>Metazoa</taxon>
        <taxon>Spiralia</taxon>
        <taxon>Lophotrochozoa</taxon>
        <taxon>Mollusca</taxon>
        <taxon>Gastropoda</taxon>
        <taxon>Heterobranchia</taxon>
        <taxon>Euthyneura</taxon>
        <taxon>Panpulmonata</taxon>
        <taxon>Hygrophila</taxon>
        <taxon>Lymnaeoidea</taxon>
        <taxon>Planorbidae</taxon>
        <taxon>Biomphalaria</taxon>
    </lineage>
</organism>
<dbReference type="Pfam" id="PF00013">
    <property type="entry name" value="KH_1"/>
    <property type="match status" value="2"/>
</dbReference>
<keyword evidence="2" id="KW-0175">Coiled coil</keyword>
<reference evidence="6" key="2">
    <citation type="submission" date="2023-04" db="EMBL/GenBank/DDBJ databases">
        <authorList>
            <person name="Bu L."/>
            <person name="Lu L."/>
            <person name="Laidemitt M.R."/>
            <person name="Zhang S.M."/>
            <person name="Mutuku M."/>
            <person name="Mkoji G."/>
            <person name="Steinauer M."/>
            <person name="Loker E.S."/>
        </authorList>
    </citation>
    <scope>NUCLEOTIDE SEQUENCE</scope>
    <source>
        <strain evidence="6">KasaAsao</strain>
        <tissue evidence="6">Whole Snail</tissue>
    </source>
</reference>
<feature type="domain" description="K Homology" evidence="4">
    <location>
        <begin position="127"/>
        <end position="200"/>
    </location>
</feature>
<dbReference type="InterPro" id="IPR050621">
    <property type="entry name" value="Tudor_domain_containing"/>
</dbReference>
<dbReference type="AlphaFoldDB" id="A0AAD8C858"/>
<dbReference type="GO" id="GO:0005739">
    <property type="term" value="C:mitochondrion"/>
    <property type="evidence" value="ECO:0007669"/>
    <property type="project" value="UniProtKB-ARBA"/>
</dbReference>
<feature type="region of interest" description="Disordered" evidence="3">
    <location>
        <begin position="83"/>
        <end position="104"/>
    </location>
</feature>
<comment type="caution">
    <text evidence="6">The sequence shown here is derived from an EMBL/GenBank/DDBJ whole genome shotgun (WGS) entry which is preliminary data.</text>
</comment>
<dbReference type="PROSITE" id="PS50084">
    <property type="entry name" value="KH_TYPE_1"/>
    <property type="match status" value="2"/>
</dbReference>
<dbReference type="InterPro" id="IPR004088">
    <property type="entry name" value="KH_dom_type_1"/>
</dbReference>
<evidence type="ECO:0000259" key="5">
    <source>
        <dbReference type="SMART" id="SM00333"/>
    </source>
</evidence>
<proteinExistence type="predicted"/>
<evidence type="ECO:0000313" key="7">
    <source>
        <dbReference type="Proteomes" id="UP001233172"/>
    </source>
</evidence>
<dbReference type="GO" id="GO:0007283">
    <property type="term" value="P:spermatogenesis"/>
    <property type="evidence" value="ECO:0007669"/>
    <property type="project" value="TreeGrafter"/>
</dbReference>
<dbReference type="SUPFAM" id="SSF63748">
    <property type="entry name" value="Tudor/PWWP/MBT"/>
    <property type="match status" value="1"/>
</dbReference>
<dbReference type="PANTHER" id="PTHR22948">
    <property type="entry name" value="TUDOR DOMAIN CONTAINING PROTEIN"/>
    <property type="match status" value="1"/>
</dbReference>
<evidence type="ECO:0000313" key="6">
    <source>
        <dbReference type="EMBL" id="KAK0067843.1"/>
    </source>
</evidence>
<dbReference type="Gene3D" id="3.30.1370.10">
    <property type="entry name" value="K Homology domain, type 1"/>
    <property type="match status" value="2"/>
</dbReference>
<dbReference type="InterPro" id="IPR047382">
    <property type="entry name" value="KH-I_TDRKH_rpt1"/>
</dbReference>
<reference evidence="6" key="1">
    <citation type="journal article" date="2023" name="PLoS Negl. Trop. Dis.">
        <title>A genome sequence for Biomphalaria pfeifferi, the major vector snail for the human-infecting parasite Schistosoma mansoni.</title>
        <authorList>
            <person name="Bu L."/>
            <person name="Lu L."/>
            <person name="Laidemitt M.R."/>
            <person name="Zhang S.M."/>
            <person name="Mutuku M."/>
            <person name="Mkoji G."/>
            <person name="Steinauer M."/>
            <person name="Loker E.S."/>
        </authorList>
    </citation>
    <scope>NUCLEOTIDE SEQUENCE</scope>
    <source>
        <strain evidence="6">KasaAsao</strain>
    </source>
</reference>
<dbReference type="InterPro" id="IPR002999">
    <property type="entry name" value="Tudor"/>
</dbReference>
<dbReference type="PANTHER" id="PTHR22948:SF29">
    <property type="entry name" value="FI02030P-RELATED"/>
    <property type="match status" value="1"/>
</dbReference>
<evidence type="ECO:0000256" key="1">
    <source>
        <dbReference type="PROSITE-ProRule" id="PRU00117"/>
    </source>
</evidence>
<sequence length="483" mass="54297">MLHLSRLTKITFALAMPTSIMLFYWLYKRRYSDEESYEEKKIVTSRTVVIDVSVPPKAVGAIIGRQGATIKQIQKETGARLHFKEKSQNGDNSSNNLSPRTLSIQGSPECAQQAELMVYQIITSIPEVLTEQIQVPSYSIGAIIGKGGTSIREISHISGAKVFIERIEDTKTTSNLRAVELTGSRQQIDKALEIIEEKLNVLEEKRSKDRNSKNHVSHHHLKSVQVSSDDTLWDKPQESFPQDLDQTGLVNIYVSAVEHPGHFWVQVVGFKALQLEQIHRDITDFVTTDEAKLNYCVTQIIPGDLVAAQFEDDDLTYYRAKVLGETADGQVDLYFIDFGDNTYAFKENIFKLRSDFIQFPAQAIECKLATVQPVGGQWSEEAITCFENLTHCAQWKVLSAEMVKYDVDSKGRQRPLIKLIDKSQGHDVDIANELIRLGFAVRELNSINTSTSESKLIDEQGIVTEMKPHDSKVLAVSTTEQSS</sequence>
<feature type="domain" description="Tudor" evidence="5">
    <location>
        <begin position="298"/>
        <end position="357"/>
    </location>
</feature>
<accession>A0AAD8C858</accession>